<feature type="transmembrane region" description="Helical" evidence="1">
    <location>
        <begin position="36"/>
        <end position="53"/>
    </location>
</feature>
<evidence type="ECO:0000313" key="2">
    <source>
        <dbReference type="EMBL" id="ETX14907.1"/>
    </source>
</evidence>
<dbReference type="OrthoDB" id="181905at2"/>
<dbReference type="EMBL" id="JALZ01000007">
    <property type="protein sequence ID" value="ETX14907.1"/>
    <property type="molecule type" value="Genomic_DNA"/>
</dbReference>
<feature type="transmembrane region" description="Helical" evidence="1">
    <location>
        <begin position="339"/>
        <end position="362"/>
    </location>
</feature>
<dbReference type="Proteomes" id="UP000022447">
    <property type="component" value="Unassembled WGS sequence"/>
</dbReference>
<feature type="transmembrane region" description="Helical" evidence="1">
    <location>
        <begin position="278"/>
        <end position="297"/>
    </location>
</feature>
<keyword evidence="1" id="KW-0812">Transmembrane</keyword>
<dbReference type="InterPro" id="IPR036259">
    <property type="entry name" value="MFS_trans_sf"/>
</dbReference>
<dbReference type="STRING" id="1449350.OCH239_19085"/>
<evidence type="ECO:0000313" key="3">
    <source>
        <dbReference type="Proteomes" id="UP000022447"/>
    </source>
</evidence>
<gene>
    <name evidence="2" type="ORF">OCH239_19085</name>
</gene>
<organism evidence="2 3">
    <name type="scientific">Roseivivax halodurans JCM 10272</name>
    <dbReference type="NCBI Taxonomy" id="1449350"/>
    <lineage>
        <taxon>Bacteria</taxon>
        <taxon>Pseudomonadati</taxon>
        <taxon>Pseudomonadota</taxon>
        <taxon>Alphaproteobacteria</taxon>
        <taxon>Rhodobacterales</taxon>
        <taxon>Roseobacteraceae</taxon>
        <taxon>Roseivivax</taxon>
    </lineage>
</organism>
<dbReference type="Gene3D" id="1.20.1250.20">
    <property type="entry name" value="MFS general substrate transporter like domains"/>
    <property type="match status" value="1"/>
</dbReference>
<keyword evidence="3" id="KW-1185">Reference proteome</keyword>
<evidence type="ECO:0000256" key="1">
    <source>
        <dbReference type="SAM" id="Phobius"/>
    </source>
</evidence>
<comment type="caution">
    <text evidence="2">The sequence shown here is derived from an EMBL/GenBank/DDBJ whole genome shotgun (WGS) entry which is preliminary data.</text>
</comment>
<feature type="transmembrane region" description="Helical" evidence="1">
    <location>
        <begin position="143"/>
        <end position="162"/>
    </location>
</feature>
<proteinExistence type="predicted"/>
<dbReference type="RefSeq" id="WP_037260972.1">
    <property type="nucleotide sequence ID" value="NZ_JALZ01000007.1"/>
</dbReference>
<dbReference type="AlphaFoldDB" id="X7EG88"/>
<accession>X7EG88</accession>
<dbReference type="Pfam" id="PF13347">
    <property type="entry name" value="MFS_2"/>
    <property type="match status" value="1"/>
</dbReference>
<feature type="transmembrane region" description="Helical" evidence="1">
    <location>
        <begin position="215"/>
        <end position="236"/>
    </location>
</feature>
<dbReference type="SUPFAM" id="SSF103473">
    <property type="entry name" value="MFS general substrate transporter"/>
    <property type="match status" value="1"/>
</dbReference>
<keyword evidence="1" id="KW-0472">Membrane</keyword>
<feature type="transmembrane region" description="Helical" evidence="1">
    <location>
        <begin position="168"/>
        <end position="187"/>
    </location>
</feature>
<name>X7EG88_9RHOB</name>
<reference evidence="2 3" key="1">
    <citation type="submission" date="2014-01" db="EMBL/GenBank/DDBJ databases">
        <title>Roseivivax halodurans JCM 10272 Genome Sequencing.</title>
        <authorList>
            <person name="Lai Q."/>
            <person name="Li G."/>
            <person name="Shao Z."/>
        </authorList>
    </citation>
    <scope>NUCLEOTIDE SEQUENCE [LARGE SCALE GENOMIC DNA]</scope>
    <source>
        <strain evidence="2 3">JCM 10272</strain>
    </source>
</reference>
<dbReference type="eggNOG" id="COG2211">
    <property type="taxonomic scope" value="Bacteria"/>
</dbReference>
<feature type="transmembrane region" description="Helical" evidence="1">
    <location>
        <begin position="382"/>
        <end position="402"/>
    </location>
</feature>
<keyword evidence="1" id="KW-1133">Transmembrane helix</keyword>
<feature type="transmembrane region" description="Helical" evidence="1">
    <location>
        <begin position="7"/>
        <end position="24"/>
    </location>
</feature>
<dbReference type="PATRIC" id="fig|1449350.3.peg.1721"/>
<feature type="transmembrane region" description="Helical" evidence="1">
    <location>
        <begin position="100"/>
        <end position="122"/>
    </location>
</feature>
<feature type="transmembrane region" description="Helical" evidence="1">
    <location>
        <begin position="303"/>
        <end position="327"/>
    </location>
</feature>
<protein>
    <submittedName>
        <fullName evidence="2">Sugar:cation symporter</fullName>
    </submittedName>
</protein>
<feature type="transmembrane region" description="Helical" evidence="1">
    <location>
        <begin position="74"/>
        <end position="94"/>
    </location>
</feature>
<sequence length="417" mass="43117">MSDGPRFPAHAAFGGVLSAAGLPIYIHAPKVYADEYGVSLAAMGTVLFVLRLFDVIQDPLLGRLAEAVRRRQGLAVAIGTLVLAAGMIGLFAIAPPIPAIWWFALTLTLVFSGFSFLTITFYARGVVLAGGLGEGGHVRLARWRETGALTGVCLAAILPSVLQEAGLPAFPIFALVFAAASLAAAWMMRGDWGRSLEVAPAGFRAVLRDATARRLLLIAFANAAPVAVTSSLFLFFVESRLQAPGWEGPLLVLFFLSAALAAPIWGRIALARGERGTLMAAMVLAILSFGGALTLGAGDVALFALICIASGAATGADLTLLPAIFAGRMAKIAPSATGGFALWSFVQKLTLAFAAIALLPLLDALGFESGAENPERALIGLTLLYAALPCGLKLVALAVLAVTPTRDAPRGAAAEPS</sequence>
<feature type="transmembrane region" description="Helical" evidence="1">
    <location>
        <begin position="248"/>
        <end position="266"/>
    </location>
</feature>